<comment type="caution">
    <text evidence="10">The sequence shown here is derived from an EMBL/GenBank/DDBJ whole genome shotgun (WGS) entry which is preliminary data.</text>
</comment>
<evidence type="ECO:0000256" key="7">
    <source>
        <dbReference type="SAM" id="MobiDB-lite"/>
    </source>
</evidence>
<evidence type="ECO:0000313" key="10">
    <source>
        <dbReference type="EMBL" id="KAK4231656.1"/>
    </source>
</evidence>
<dbReference type="AlphaFoldDB" id="A0AAN7BYC6"/>
<gene>
    <name evidence="10" type="ORF">QBC38DRAFT_406869</name>
</gene>
<proteinExistence type="inferred from homology"/>
<dbReference type="FunFam" id="2.40.70.10:FF:000026">
    <property type="entry name" value="Endothiapepsin"/>
    <property type="match status" value="1"/>
</dbReference>
<evidence type="ECO:0000256" key="1">
    <source>
        <dbReference type="ARBA" id="ARBA00007447"/>
    </source>
</evidence>
<name>A0AAN7BYC6_9PEZI</name>
<evidence type="ECO:0000256" key="3">
    <source>
        <dbReference type="ARBA" id="ARBA00022750"/>
    </source>
</evidence>
<dbReference type="PANTHER" id="PTHR47966">
    <property type="entry name" value="BETA-SITE APP-CLEAVING ENZYME, ISOFORM A-RELATED"/>
    <property type="match status" value="1"/>
</dbReference>
<dbReference type="Proteomes" id="UP001301958">
    <property type="component" value="Unassembled WGS sequence"/>
</dbReference>
<keyword evidence="2 6" id="KW-0645">Protease</keyword>
<reference evidence="10" key="1">
    <citation type="journal article" date="2023" name="Mol. Phylogenet. Evol.">
        <title>Genome-scale phylogeny and comparative genomics of the fungal order Sordariales.</title>
        <authorList>
            <person name="Hensen N."/>
            <person name="Bonometti L."/>
            <person name="Westerberg I."/>
            <person name="Brannstrom I.O."/>
            <person name="Guillou S."/>
            <person name="Cros-Aarteil S."/>
            <person name="Calhoun S."/>
            <person name="Haridas S."/>
            <person name="Kuo A."/>
            <person name="Mondo S."/>
            <person name="Pangilinan J."/>
            <person name="Riley R."/>
            <person name="LaButti K."/>
            <person name="Andreopoulos B."/>
            <person name="Lipzen A."/>
            <person name="Chen C."/>
            <person name="Yan M."/>
            <person name="Daum C."/>
            <person name="Ng V."/>
            <person name="Clum A."/>
            <person name="Steindorff A."/>
            <person name="Ohm R.A."/>
            <person name="Martin F."/>
            <person name="Silar P."/>
            <person name="Natvig D.O."/>
            <person name="Lalanne C."/>
            <person name="Gautier V."/>
            <person name="Ament-Velasquez S.L."/>
            <person name="Kruys A."/>
            <person name="Hutchinson M.I."/>
            <person name="Powell A.J."/>
            <person name="Barry K."/>
            <person name="Miller A.N."/>
            <person name="Grigoriev I.V."/>
            <person name="Debuchy R."/>
            <person name="Gladieux P."/>
            <person name="Hiltunen Thoren M."/>
            <person name="Johannesson H."/>
        </authorList>
    </citation>
    <scope>NUCLEOTIDE SEQUENCE</scope>
    <source>
        <strain evidence="10">CBS 990.96</strain>
    </source>
</reference>
<dbReference type="GO" id="GO:0006508">
    <property type="term" value="P:proteolysis"/>
    <property type="evidence" value="ECO:0007669"/>
    <property type="project" value="UniProtKB-KW"/>
</dbReference>
<evidence type="ECO:0000256" key="8">
    <source>
        <dbReference type="SAM" id="SignalP"/>
    </source>
</evidence>
<dbReference type="InterPro" id="IPR033121">
    <property type="entry name" value="PEPTIDASE_A1"/>
</dbReference>
<dbReference type="Pfam" id="PF00026">
    <property type="entry name" value="Asp"/>
    <property type="match status" value="1"/>
</dbReference>
<dbReference type="InterPro" id="IPR034163">
    <property type="entry name" value="Aspergillopepsin-like_cat_dom"/>
</dbReference>
<evidence type="ECO:0000313" key="11">
    <source>
        <dbReference type="Proteomes" id="UP001301958"/>
    </source>
</evidence>
<evidence type="ECO:0000256" key="4">
    <source>
        <dbReference type="ARBA" id="ARBA00022801"/>
    </source>
</evidence>
<keyword evidence="8" id="KW-0732">Signal</keyword>
<dbReference type="GO" id="GO:0004190">
    <property type="term" value="F:aspartic-type endopeptidase activity"/>
    <property type="evidence" value="ECO:0007669"/>
    <property type="project" value="UniProtKB-KW"/>
</dbReference>
<dbReference type="InterPro" id="IPR021109">
    <property type="entry name" value="Peptidase_aspartic_dom_sf"/>
</dbReference>
<feature type="active site" evidence="5">
    <location>
        <position position="317"/>
    </location>
</feature>
<reference evidence="10" key="2">
    <citation type="submission" date="2023-05" db="EMBL/GenBank/DDBJ databases">
        <authorList>
            <consortium name="Lawrence Berkeley National Laboratory"/>
            <person name="Steindorff A."/>
            <person name="Hensen N."/>
            <person name="Bonometti L."/>
            <person name="Westerberg I."/>
            <person name="Brannstrom I.O."/>
            <person name="Guillou S."/>
            <person name="Cros-Aarteil S."/>
            <person name="Calhoun S."/>
            <person name="Haridas S."/>
            <person name="Kuo A."/>
            <person name="Mondo S."/>
            <person name="Pangilinan J."/>
            <person name="Riley R."/>
            <person name="Labutti K."/>
            <person name="Andreopoulos B."/>
            <person name="Lipzen A."/>
            <person name="Chen C."/>
            <person name="Yanf M."/>
            <person name="Daum C."/>
            <person name="Ng V."/>
            <person name="Clum A."/>
            <person name="Ohm R."/>
            <person name="Martin F."/>
            <person name="Silar P."/>
            <person name="Natvig D."/>
            <person name="Lalanne C."/>
            <person name="Gautier V."/>
            <person name="Ament-Velasquez S.L."/>
            <person name="Kruys A."/>
            <person name="Hutchinson M.I."/>
            <person name="Powell A.J."/>
            <person name="Barry K."/>
            <person name="Miller A.N."/>
            <person name="Grigoriev I.V."/>
            <person name="Debuchy R."/>
            <person name="Gladieux P."/>
            <person name="Thoren M.H."/>
            <person name="Johannesson H."/>
        </authorList>
    </citation>
    <scope>NUCLEOTIDE SEQUENCE</scope>
    <source>
        <strain evidence="10">CBS 990.96</strain>
    </source>
</reference>
<evidence type="ECO:0000256" key="5">
    <source>
        <dbReference type="PIRSR" id="PIRSR601461-1"/>
    </source>
</evidence>
<evidence type="ECO:0000256" key="6">
    <source>
        <dbReference type="RuleBase" id="RU000454"/>
    </source>
</evidence>
<feature type="signal peptide" evidence="8">
    <location>
        <begin position="1"/>
        <end position="19"/>
    </location>
</feature>
<dbReference type="PRINTS" id="PR00792">
    <property type="entry name" value="PEPSIN"/>
</dbReference>
<evidence type="ECO:0000259" key="9">
    <source>
        <dbReference type="PROSITE" id="PS51767"/>
    </source>
</evidence>
<feature type="active site" evidence="5">
    <location>
        <position position="128"/>
    </location>
</feature>
<organism evidence="10 11">
    <name type="scientific">Podospora fimiseda</name>
    <dbReference type="NCBI Taxonomy" id="252190"/>
    <lineage>
        <taxon>Eukaryota</taxon>
        <taxon>Fungi</taxon>
        <taxon>Dikarya</taxon>
        <taxon>Ascomycota</taxon>
        <taxon>Pezizomycotina</taxon>
        <taxon>Sordariomycetes</taxon>
        <taxon>Sordariomycetidae</taxon>
        <taxon>Sordariales</taxon>
        <taxon>Podosporaceae</taxon>
        <taxon>Podospora</taxon>
    </lineage>
</organism>
<keyword evidence="4 6" id="KW-0378">Hydrolase</keyword>
<dbReference type="PROSITE" id="PS51767">
    <property type="entry name" value="PEPTIDASE_A1"/>
    <property type="match status" value="1"/>
</dbReference>
<dbReference type="InterPro" id="IPR001461">
    <property type="entry name" value="Aspartic_peptidase_A1"/>
</dbReference>
<feature type="domain" description="Peptidase A1" evidence="9">
    <location>
        <begin position="110"/>
        <end position="425"/>
    </location>
</feature>
<accession>A0AAN7BYC6</accession>
<dbReference type="PROSITE" id="PS00141">
    <property type="entry name" value="ASP_PROTEASE"/>
    <property type="match status" value="1"/>
</dbReference>
<dbReference type="InterPro" id="IPR001969">
    <property type="entry name" value="Aspartic_peptidase_AS"/>
</dbReference>
<dbReference type="EMBL" id="MU865291">
    <property type="protein sequence ID" value="KAK4231656.1"/>
    <property type="molecule type" value="Genomic_DNA"/>
</dbReference>
<evidence type="ECO:0000256" key="2">
    <source>
        <dbReference type="ARBA" id="ARBA00022670"/>
    </source>
</evidence>
<protein>
    <submittedName>
        <fullName evidence="10">Endothiapepsin</fullName>
    </submittedName>
</protein>
<dbReference type="CDD" id="cd06097">
    <property type="entry name" value="Aspergillopepsin_like"/>
    <property type="match status" value="1"/>
</dbReference>
<keyword evidence="11" id="KW-1185">Reference proteome</keyword>
<feature type="region of interest" description="Disordered" evidence="7">
    <location>
        <begin position="82"/>
        <end position="102"/>
    </location>
</feature>
<dbReference type="PANTHER" id="PTHR47966:SF2">
    <property type="entry name" value="ASPERGILLOPEPSIN-1-RELATED"/>
    <property type="match status" value="1"/>
</dbReference>
<sequence>MKITASLLAAAGLLATATALPSTSPTKKFSLDQVRNPKYVPGNRNGPLELARIYVKYGQNISENHHDAINRVRSYKSLIRTPMTDDDDHEAGNPDADSATTYPQGGDAEWIITASIGNPPQVFHMDIDTGSSDLWVFSTLLPKEEINGQRIYNPNISSTAAEMKGYTWDCEYGDGSHSSGVVFQDTVDIGGVTVKGQAVELASIVSAQFTKDSNLDGLVGLGFGKLNSIQPTTQKTFFETAVAGGWVDGGYFTADLKHNTSGKYNFGWIDDQAYTGNITYVPVDNTDGYWMWTSPGWSVGPIPKTGLNKTAIRGITDTGTTLLLLPDVVVETFYARIKSSQWSDEFEGYVFDCGTKGIPDFTFAVDAAHFITVPAEYLDYAENGDGTCFGAIQSSAGLGFAIFGDIAIKSAFVVFDEAGVRLGWAPKKLGPP</sequence>
<keyword evidence="3 6" id="KW-0064">Aspartyl protease</keyword>
<dbReference type="Gene3D" id="2.40.70.10">
    <property type="entry name" value="Acid Proteases"/>
    <property type="match status" value="2"/>
</dbReference>
<dbReference type="SUPFAM" id="SSF50630">
    <property type="entry name" value="Acid proteases"/>
    <property type="match status" value="1"/>
</dbReference>
<comment type="similarity">
    <text evidence="1 6">Belongs to the peptidase A1 family.</text>
</comment>
<feature type="chain" id="PRO_5042877689" evidence="8">
    <location>
        <begin position="20"/>
        <end position="432"/>
    </location>
</feature>